<proteinExistence type="predicted"/>
<dbReference type="SUPFAM" id="SSF48452">
    <property type="entry name" value="TPR-like"/>
    <property type="match status" value="1"/>
</dbReference>
<gene>
    <name evidence="1" type="ORF">K6Y31_20355</name>
</gene>
<dbReference type="Proteomes" id="UP001201273">
    <property type="component" value="Unassembled WGS sequence"/>
</dbReference>
<name>A0ABS8WF63_9GAMM</name>
<evidence type="ECO:0000313" key="1">
    <source>
        <dbReference type="EMBL" id="MCE2597130.1"/>
    </source>
</evidence>
<dbReference type="EMBL" id="JAIMJA010000033">
    <property type="protein sequence ID" value="MCE2597130.1"/>
    <property type="molecule type" value="Genomic_DNA"/>
</dbReference>
<sequence length="198" mass="22191">MVNADISYSELVHIAAYNLKNGDLYRALETCKKGRNIVKPDHKLNLMHASILAQVGMFEEAIEMYGEILSAEADNLLAKFQLGVIHYVRSSYDIAASTWVNMNMLTPIVDGLNYLANGETDKAVELLKQGMSSNTLYPDINSDVQRLLLSIQGKDFTDNSELEVDFSGNNLNENEKHEPYSDNSTILSIYRSDTTPYN</sequence>
<reference evidence="1 2" key="1">
    <citation type="journal article" date="2022" name="Environ. Microbiol. Rep.">
        <title>Eco-phylogenetic analyses reveal divergent evolution of vitamin B12 metabolism in the marine bacterial family 'Psychromonadaceae'.</title>
        <authorList>
            <person name="Jin X."/>
            <person name="Yang Y."/>
            <person name="Cao H."/>
            <person name="Gao B."/>
            <person name="Zhao Z."/>
        </authorList>
    </citation>
    <scope>NUCLEOTIDE SEQUENCE [LARGE SCALE GENOMIC DNA]</scope>
    <source>
        <strain evidence="1 2">MKS20</strain>
    </source>
</reference>
<dbReference type="RefSeq" id="WP_233054872.1">
    <property type="nucleotide sequence ID" value="NZ_JAIMJA010000033.1"/>
</dbReference>
<keyword evidence="2" id="KW-1185">Reference proteome</keyword>
<protein>
    <submittedName>
        <fullName evidence="1">Uncharacterized protein</fullName>
    </submittedName>
</protein>
<dbReference type="InterPro" id="IPR011990">
    <property type="entry name" value="TPR-like_helical_dom_sf"/>
</dbReference>
<comment type="caution">
    <text evidence="1">The sequence shown here is derived from an EMBL/GenBank/DDBJ whole genome shotgun (WGS) entry which is preliminary data.</text>
</comment>
<evidence type="ECO:0000313" key="2">
    <source>
        <dbReference type="Proteomes" id="UP001201273"/>
    </source>
</evidence>
<organism evidence="1 2">
    <name type="scientific">Motilimonas cestriensis</name>
    <dbReference type="NCBI Taxonomy" id="2742685"/>
    <lineage>
        <taxon>Bacteria</taxon>
        <taxon>Pseudomonadati</taxon>
        <taxon>Pseudomonadota</taxon>
        <taxon>Gammaproteobacteria</taxon>
        <taxon>Alteromonadales</taxon>
        <taxon>Alteromonadales genera incertae sedis</taxon>
        <taxon>Motilimonas</taxon>
    </lineage>
</organism>
<dbReference type="Gene3D" id="1.25.40.10">
    <property type="entry name" value="Tetratricopeptide repeat domain"/>
    <property type="match status" value="1"/>
</dbReference>
<accession>A0ABS8WF63</accession>